<evidence type="ECO:0000313" key="2">
    <source>
        <dbReference type="Proteomes" id="UP000410984"/>
    </source>
</evidence>
<accession>A0A509EK26</accession>
<gene>
    <name evidence="1" type="ORF">MET9862_05152</name>
</gene>
<dbReference type="EMBL" id="CABFPH010000131">
    <property type="protein sequence ID" value="VUD74520.1"/>
    <property type="molecule type" value="Genomic_DNA"/>
</dbReference>
<dbReference type="PANTHER" id="PTHR35370:SF1">
    <property type="entry name" value="TYPE VI SECRETION SYSTEM COMPONENT TSSF1"/>
    <property type="match status" value="1"/>
</dbReference>
<sequence length="656" mass="72058">MNREFLDLYNRELGFLREHARDFAEEYPGIAERLGGLLDGQGDPLITGLLEGAAFLAARVQLKIKHEFPEFTQNLLEQLVPNYLAPTPSVLLAKVKPAFGDPALRDGPRIPRGAHLDATYRERERQIACRFRTTDDLRLWPFDIAAAEYFSHPGPLQALGIGGSDVVAGLRLTLVHRTGAAEDEAAGQGAGQGAGRAADPETWFAGCALDTLPVHLVGPEAEAVAIYEQVFADCTGIYLRYLDAFGDPVLAALPVDTLEPVGFGPGEALIPKDDRLFDGFDLLREYFAFPRKFLGFRLTRLHRALQAVRARSLDIVFCFDEASPRLGSAVRPDAFALYAVPAVNLFEMSLDRVAVRANQHEYHLVPDRSRTLDFEPHRILQVYAHQPGRPGKIPVQPLYAPPDASAATGLFYTVRRMPRRRTSKERHFGTASDYTGTDLFLSLIEPAGLDDESAVAELSVRALCSNRHLPDLLPVGEAGADFRLADDQALDVVCVAGPTRPREPVVAQRHGRSETLFTGTVSWRLISLLSLNRLGLVEAGAGRGAAALREALMLFADLSDSAVERRIRGLRSVDSRPVVRRLRQRIGTGTARGTEVTVTLDDKAFEGTGPYLLGAILDRFLAEYASLNHFTQTVIRTVERGEILRGPPRAGGRRLL</sequence>
<dbReference type="OrthoDB" id="9763676at2"/>
<dbReference type="AlphaFoldDB" id="A0A509EK26"/>
<dbReference type="Proteomes" id="UP000410984">
    <property type="component" value="Unassembled WGS sequence"/>
</dbReference>
<evidence type="ECO:0008006" key="3">
    <source>
        <dbReference type="Google" id="ProtNLM"/>
    </source>
</evidence>
<proteinExistence type="predicted"/>
<name>A0A509EK26_9HYPH</name>
<dbReference type="Pfam" id="PF05947">
    <property type="entry name" value="T6SS_TssF"/>
    <property type="match status" value="1"/>
</dbReference>
<organism evidence="1 2">
    <name type="scientific">Methylobacterium symbioticum</name>
    <dbReference type="NCBI Taxonomy" id="2584084"/>
    <lineage>
        <taxon>Bacteria</taxon>
        <taxon>Pseudomonadati</taxon>
        <taxon>Pseudomonadota</taxon>
        <taxon>Alphaproteobacteria</taxon>
        <taxon>Hyphomicrobiales</taxon>
        <taxon>Methylobacteriaceae</taxon>
        <taxon>Methylobacterium</taxon>
    </lineage>
</organism>
<dbReference type="PIRSF" id="PIRSF028304">
    <property type="entry name" value="UCP028304"/>
    <property type="match status" value="1"/>
</dbReference>
<keyword evidence="2" id="KW-1185">Reference proteome</keyword>
<dbReference type="RefSeq" id="WP_142585822.1">
    <property type="nucleotide sequence ID" value="NZ_CABFPH010000131.1"/>
</dbReference>
<reference evidence="1 2" key="1">
    <citation type="submission" date="2019-06" db="EMBL/GenBank/DDBJ databases">
        <authorList>
            <person name="Rodrigo-Torres L."/>
            <person name="Arahal R. D."/>
            <person name="Lucena T."/>
        </authorList>
    </citation>
    <scope>NUCLEOTIDE SEQUENCE [LARGE SCALE GENOMIC DNA]</scope>
    <source>
        <strain evidence="1 2">SB0023/3</strain>
    </source>
</reference>
<protein>
    <recommendedName>
        <fullName evidence="3">Type VI secretion system protein ImpG</fullName>
    </recommendedName>
</protein>
<dbReference type="NCBIfam" id="TIGR03359">
    <property type="entry name" value="VI_chp_6"/>
    <property type="match status" value="1"/>
</dbReference>
<evidence type="ECO:0000313" key="1">
    <source>
        <dbReference type="EMBL" id="VUD74520.1"/>
    </source>
</evidence>
<dbReference type="InterPro" id="IPR010272">
    <property type="entry name" value="T6SS_TssF"/>
</dbReference>
<dbReference type="PANTHER" id="PTHR35370">
    <property type="entry name" value="CYTOPLASMIC PROTEIN-RELATED-RELATED"/>
    <property type="match status" value="1"/>
</dbReference>